<evidence type="ECO:0000313" key="3">
    <source>
        <dbReference type="EMBL" id="AEW00771.1"/>
    </source>
</evidence>
<dbReference type="AlphaFoldDB" id="G8TJM4"/>
<dbReference type="eggNOG" id="ENOG5033YFF">
    <property type="taxonomic scope" value="Bacteria"/>
</dbReference>
<protein>
    <recommendedName>
        <fullName evidence="2">Secretion system C-terminal sorting domain-containing protein</fullName>
    </recommendedName>
</protein>
<sequence length="415" mass="45449">MSYRLLHTSFAACMLLVTIQVTAQQKQTIAYAITSSEKGNFNWTDVKQIDLTTGTVTRSIFDSKQTNFTVYNARTGAALKPATQNGVTVTTNATSPVASLAAACAYDQRHNRLYYAPLFINQLRYIDLDEKTPKIFYFDNEPFMQVTDAANEANHVTRMVIGADGDGYALSNDANHLMRFTTGKKPVITDLGALHDDVSNGEKSVHAKTTGWGGDMIADAAGNLYVISAYHHIYKVNLQTQVATWVAEIHGLPETYSTNGAVVDNEGYLIVSSANTAEGYYRVDMHSWTASRININGTVFNASDLANSNLAFPNDKPTVPLLNSRDLVRNGNISLYPNPVANNQVSVNFNGKESGRYTIQLLDLNGKILLEQIAVVNGIQGIPVLFKTGLAKGPYMIKVLSNSKKTVFTDKLLIQ</sequence>
<organism evidence="3 4">
    <name type="scientific">Niastella koreensis (strain DSM 17620 / KACC 11465 / NBRC 106392 / GR20-10)</name>
    <dbReference type="NCBI Taxonomy" id="700598"/>
    <lineage>
        <taxon>Bacteria</taxon>
        <taxon>Pseudomonadati</taxon>
        <taxon>Bacteroidota</taxon>
        <taxon>Chitinophagia</taxon>
        <taxon>Chitinophagales</taxon>
        <taxon>Chitinophagaceae</taxon>
        <taxon>Niastella</taxon>
    </lineage>
</organism>
<evidence type="ECO:0000259" key="2">
    <source>
        <dbReference type="Pfam" id="PF18962"/>
    </source>
</evidence>
<reference evidence="3 4" key="1">
    <citation type="submission" date="2011-12" db="EMBL/GenBank/DDBJ databases">
        <title>The complete genome of Niastella koreensis GR20-10.</title>
        <authorList>
            <consortium name="US DOE Joint Genome Institute (JGI-PGF)"/>
            <person name="Lucas S."/>
            <person name="Han J."/>
            <person name="Lapidus A."/>
            <person name="Bruce D."/>
            <person name="Goodwin L."/>
            <person name="Pitluck S."/>
            <person name="Peters L."/>
            <person name="Kyrpides N."/>
            <person name="Mavromatis K."/>
            <person name="Ivanova N."/>
            <person name="Mikhailova N."/>
            <person name="Davenport K."/>
            <person name="Saunders E."/>
            <person name="Detter J.C."/>
            <person name="Tapia R."/>
            <person name="Han C."/>
            <person name="Land M."/>
            <person name="Hauser L."/>
            <person name="Markowitz V."/>
            <person name="Cheng J.-F."/>
            <person name="Hugenholtz P."/>
            <person name="Woyke T."/>
            <person name="Wu D."/>
            <person name="Tindall B."/>
            <person name="Pomrenke H."/>
            <person name="Brambilla E."/>
            <person name="Klenk H.-P."/>
            <person name="Eisen J.A."/>
        </authorList>
    </citation>
    <scope>NUCLEOTIDE SEQUENCE [LARGE SCALE GENOMIC DNA]</scope>
    <source>
        <strain evidence="4">DSM 17620 / KACC 11465 / NBRC 106392 / GR20-10</strain>
    </source>
</reference>
<dbReference type="KEGG" id="nko:Niako_4513"/>
<dbReference type="RefSeq" id="WP_014220683.1">
    <property type="nucleotide sequence ID" value="NC_016609.1"/>
</dbReference>
<dbReference type="Proteomes" id="UP000005438">
    <property type="component" value="Chromosome"/>
</dbReference>
<feature type="signal peptide" evidence="1">
    <location>
        <begin position="1"/>
        <end position="23"/>
    </location>
</feature>
<dbReference type="HOGENOM" id="CLU_713089_0_0_10"/>
<feature type="chain" id="PRO_5003517707" description="Secretion system C-terminal sorting domain-containing protein" evidence="1">
    <location>
        <begin position="24"/>
        <end position="415"/>
    </location>
</feature>
<keyword evidence="1" id="KW-0732">Signal</keyword>
<dbReference type="SUPFAM" id="SSF63829">
    <property type="entry name" value="Calcium-dependent phosphotriesterase"/>
    <property type="match status" value="1"/>
</dbReference>
<dbReference type="EMBL" id="CP003178">
    <property type="protein sequence ID" value="AEW00771.1"/>
    <property type="molecule type" value="Genomic_DNA"/>
</dbReference>
<dbReference type="NCBIfam" id="TIGR04183">
    <property type="entry name" value="Por_Secre_tail"/>
    <property type="match status" value="1"/>
</dbReference>
<gene>
    <name evidence="3" type="ordered locus">Niako_4513</name>
</gene>
<accession>G8TJM4</accession>
<dbReference type="STRING" id="700598.Niako_4513"/>
<dbReference type="Pfam" id="PF18962">
    <property type="entry name" value="Por_Secre_tail"/>
    <property type="match status" value="1"/>
</dbReference>
<evidence type="ECO:0000313" key="4">
    <source>
        <dbReference type="Proteomes" id="UP000005438"/>
    </source>
</evidence>
<feature type="domain" description="Secretion system C-terminal sorting" evidence="2">
    <location>
        <begin position="335"/>
        <end position="413"/>
    </location>
</feature>
<name>G8TJM4_NIAKG</name>
<dbReference type="InterPro" id="IPR026444">
    <property type="entry name" value="Secre_tail"/>
</dbReference>
<dbReference type="OrthoDB" id="621743at2"/>
<proteinExistence type="predicted"/>
<evidence type="ECO:0000256" key="1">
    <source>
        <dbReference type="SAM" id="SignalP"/>
    </source>
</evidence>